<evidence type="ECO:0000256" key="1">
    <source>
        <dbReference type="ARBA" id="ARBA00001917"/>
    </source>
</evidence>
<dbReference type="EMBL" id="SSOB01000027">
    <property type="protein sequence ID" value="THF76056.1"/>
    <property type="molecule type" value="Genomic_DNA"/>
</dbReference>
<dbReference type="SUPFAM" id="SSF55469">
    <property type="entry name" value="FMN-dependent nitroreductase-like"/>
    <property type="match status" value="1"/>
</dbReference>
<comment type="cofactor">
    <cofactor evidence="1">
        <name>FMN</name>
        <dbReference type="ChEBI" id="CHEBI:58210"/>
    </cofactor>
</comment>
<dbReference type="Proteomes" id="UP000310636">
    <property type="component" value="Unassembled WGS sequence"/>
</dbReference>
<comment type="similarity">
    <text evidence="2">Belongs to the nitroreductase family.</text>
</comment>
<evidence type="ECO:0000313" key="8">
    <source>
        <dbReference type="Proteomes" id="UP000310636"/>
    </source>
</evidence>
<dbReference type="OrthoDB" id="9804207at2"/>
<feature type="domain" description="Nitroreductase" evidence="6">
    <location>
        <begin position="66"/>
        <end position="151"/>
    </location>
</feature>
<organism evidence="7 8">
    <name type="scientific">Cohnella fermenti</name>
    <dbReference type="NCBI Taxonomy" id="2565925"/>
    <lineage>
        <taxon>Bacteria</taxon>
        <taxon>Bacillati</taxon>
        <taxon>Bacillota</taxon>
        <taxon>Bacilli</taxon>
        <taxon>Bacillales</taxon>
        <taxon>Paenibacillaceae</taxon>
        <taxon>Cohnella</taxon>
    </lineage>
</organism>
<keyword evidence="4" id="KW-0288">FMN</keyword>
<dbReference type="AlphaFoldDB" id="A0A4S4BMK4"/>
<dbReference type="Gene3D" id="3.40.109.10">
    <property type="entry name" value="NADH Oxidase"/>
    <property type="match status" value="1"/>
</dbReference>
<reference evidence="7 8" key="1">
    <citation type="submission" date="2019-04" db="EMBL/GenBank/DDBJ databases">
        <title>Cohnella sp. nov. isolated from preserved vegetables.</title>
        <authorList>
            <person name="Lin S.-Y."/>
            <person name="Hung M.-H."/>
            <person name="Young C.-C."/>
        </authorList>
    </citation>
    <scope>NUCLEOTIDE SEQUENCE [LARGE SCALE GENOMIC DNA]</scope>
    <source>
        <strain evidence="7 8">CC-MHH1044</strain>
    </source>
</reference>
<evidence type="ECO:0000256" key="5">
    <source>
        <dbReference type="ARBA" id="ARBA00023002"/>
    </source>
</evidence>
<dbReference type="InterPro" id="IPR000415">
    <property type="entry name" value="Nitroreductase-like"/>
</dbReference>
<protein>
    <submittedName>
        <fullName evidence="7">Nitroreductase</fullName>
    </submittedName>
</protein>
<evidence type="ECO:0000256" key="2">
    <source>
        <dbReference type="ARBA" id="ARBA00007118"/>
    </source>
</evidence>
<sequence length="174" mass="19584">MNVLTAIEKRREITKFKPGAIAPDLLDSLIRSLYLSPSGNNLPSREFILVTDKAKLRELTPATPYMKWLEHAAAGVVIVANPGLSKYWLQDASIAGGYAWLNAASLGLGAAWGAVYHSEEEEESKRREEFVRERLGIPADYRVVAILGFGYPQEEPPKKEMYPLERVLHRDKFE</sequence>
<name>A0A4S4BMK4_9BACL</name>
<dbReference type="InterPro" id="IPR029479">
    <property type="entry name" value="Nitroreductase"/>
</dbReference>
<dbReference type="GO" id="GO:0016491">
    <property type="term" value="F:oxidoreductase activity"/>
    <property type="evidence" value="ECO:0007669"/>
    <property type="project" value="UniProtKB-KW"/>
</dbReference>
<dbReference type="PANTHER" id="PTHR43673:SF2">
    <property type="entry name" value="NITROREDUCTASE"/>
    <property type="match status" value="1"/>
</dbReference>
<keyword evidence="3" id="KW-0285">Flavoprotein</keyword>
<accession>A0A4S4BMK4</accession>
<evidence type="ECO:0000256" key="4">
    <source>
        <dbReference type="ARBA" id="ARBA00022643"/>
    </source>
</evidence>
<gene>
    <name evidence="7" type="ORF">E6C55_19955</name>
</gene>
<dbReference type="PANTHER" id="PTHR43673">
    <property type="entry name" value="NAD(P)H NITROREDUCTASE YDGI-RELATED"/>
    <property type="match status" value="1"/>
</dbReference>
<evidence type="ECO:0000313" key="7">
    <source>
        <dbReference type="EMBL" id="THF76056.1"/>
    </source>
</evidence>
<comment type="caution">
    <text evidence="7">The sequence shown here is derived from an EMBL/GenBank/DDBJ whole genome shotgun (WGS) entry which is preliminary data.</text>
</comment>
<dbReference type="Pfam" id="PF00881">
    <property type="entry name" value="Nitroreductase"/>
    <property type="match status" value="1"/>
</dbReference>
<proteinExistence type="inferred from homology"/>
<evidence type="ECO:0000259" key="6">
    <source>
        <dbReference type="Pfam" id="PF00881"/>
    </source>
</evidence>
<keyword evidence="5" id="KW-0560">Oxidoreductase</keyword>
<keyword evidence="8" id="KW-1185">Reference proteome</keyword>
<evidence type="ECO:0000256" key="3">
    <source>
        <dbReference type="ARBA" id="ARBA00022630"/>
    </source>
</evidence>
<dbReference type="RefSeq" id="WP_136371583.1">
    <property type="nucleotide sequence ID" value="NZ_SSOB01000027.1"/>
</dbReference>